<proteinExistence type="predicted"/>
<dbReference type="Pfam" id="PF20590">
    <property type="entry name" value="DUF6791"/>
    <property type="match status" value="1"/>
</dbReference>
<dbReference type="AlphaFoldDB" id="A0A6M3ZJB5"/>
<accession>A0A6M3ZJB5</accession>
<evidence type="ECO:0000313" key="4">
    <source>
        <dbReference type="Proteomes" id="UP000501648"/>
    </source>
</evidence>
<name>A0A6M3ZJB5_9BURK</name>
<dbReference type="GO" id="GO:0008641">
    <property type="term" value="F:ubiquitin-like modifier activating enzyme activity"/>
    <property type="evidence" value="ECO:0007669"/>
    <property type="project" value="InterPro"/>
</dbReference>
<dbReference type="InterPro" id="IPR035985">
    <property type="entry name" value="Ubiquitin-activating_enz"/>
</dbReference>
<evidence type="ECO:0000313" key="3">
    <source>
        <dbReference type="EMBL" id="QJP98787.1"/>
    </source>
</evidence>
<sequence>MLANPTAPNADVQALIDDGYSVVIVDDQYLVIENVPYCPRGGIVEYGDLISPYSIVNGVSQLNGDHTVWFTGSIPHTALGVSLHDALVCESSGNSVAGRQARCRLSNKPDNAESLAKLLQSFHYKMTHYINKLSRHARDVDPLVCANRDGRLQINSKPSVFYYPNASISRSGLDVCENKLRQRKVAIIGVGGTGSYILDAIAKTPIEEIHLYDGDNIKPHNSFRMPGALKPADAFSGVFKAEFLAQHYGQMRKGIFPHPVKVNLQNVAELDDCSFVFIAVDHGPSRGLIANHLVNRGVPFIDVGIGVSKVPGNDQLHARARVTFVTPQTKDLVATLPTSDDTEKAEYDNIQLVEMNALNAMLAVVRYKQHLDFFTDEAAAETLKYKVSWSEIFVDKRDPS</sequence>
<protein>
    <submittedName>
        <fullName evidence="3">Uncharacterized protein</fullName>
    </submittedName>
</protein>
<feature type="domain" description="DUF6791" evidence="2">
    <location>
        <begin position="11"/>
        <end position="165"/>
    </location>
</feature>
<gene>
    <name evidence="3" type="ORF">C798_00640</name>
</gene>
<evidence type="ECO:0000259" key="2">
    <source>
        <dbReference type="Pfam" id="PF20590"/>
    </source>
</evidence>
<dbReference type="CDD" id="cd01483">
    <property type="entry name" value="E1_enzyme_family"/>
    <property type="match status" value="1"/>
</dbReference>
<reference evidence="3 4" key="1">
    <citation type="journal article" date="2012" name="J. Bacteriol.">
        <title>Genome sequence of the pathogenic Herbaspirillum seropedicae strain Os34, isolated from rice roots.</title>
        <authorList>
            <person name="Ye W."/>
            <person name="Ye S."/>
            <person name="Liu J."/>
            <person name="Chang S."/>
            <person name="Chen M."/>
            <person name="Zhu B."/>
            <person name="Guo L."/>
            <person name="An Q."/>
        </authorList>
    </citation>
    <scope>NUCLEOTIDE SEQUENCE [LARGE SCALE GENOMIC DNA]</scope>
    <source>
        <strain evidence="3 4">Os34</strain>
    </source>
</reference>
<organism evidence="3 4">
    <name type="scientific">Herbaspirillum rubrisubalbicans Os34</name>
    <dbReference type="NCBI Taxonomy" id="1235827"/>
    <lineage>
        <taxon>Bacteria</taxon>
        <taxon>Pseudomonadati</taxon>
        <taxon>Pseudomonadota</taxon>
        <taxon>Betaproteobacteria</taxon>
        <taxon>Burkholderiales</taxon>
        <taxon>Oxalobacteraceae</taxon>
        <taxon>Herbaspirillum</taxon>
    </lineage>
</organism>
<dbReference type="Proteomes" id="UP000501648">
    <property type="component" value="Chromosome"/>
</dbReference>
<dbReference type="RefSeq" id="WP_017455030.1">
    <property type="nucleotide sequence ID" value="NZ_CP008956.1"/>
</dbReference>
<dbReference type="Gene3D" id="3.40.50.720">
    <property type="entry name" value="NAD(P)-binding Rossmann-like Domain"/>
    <property type="match status" value="1"/>
</dbReference>
<dbReference type="Pfam" id="PF00899">
    <property type="entry name" value="ThiF"/>
    <property type="match status" value="1"/>
</dbReference>
<evidence type="ECO:0000259" key="1">
    <source>
        <dbReference type="Pfam" id="PF00899"/>
    </source>
</evidence>
<dbReference type="InterPro" id="IPR046741">
    <property type="entry name" value="DUF6791"/>
</dbReference>
<dbReference type="NCBIfam" id="NF004804">
    <property type="entry name" value="PRK06153.1-3"/>
    <property type="match status" value="1"/>
</dbReference>
<dbReference type="InterPro" id="IPR000594">
    <property type="entry name" value="ThiF_NAD_FAD-bd"/>
</dbReference>
<dbReference type="EMBL" id="CP008956">
    <property type="protein sequence ID" value="QJP98787.1"/>
    <property type="molecule type" value="Genomic_DNA"/>
</dbReference>
<dbReference type="SUPFAM" id="SSF69572">
    <property type="entry name" value="Activating enzymes of the ubiquitin-like proteins"/>
    <property type="match status" value="1"/>
</dbReference>
<feature type="domain" description="THIF-type NAD/FAD binding fold" evidence="1">
    <location>
        <begin position="177"/>
        <end position="326"/>
    </location>
</feature>